<evidence type="ECO:0000313" key="4">
    <source>
        <dbReference type="EMBL" id="ETO09116.1"/>
    </source>
</evidence>
<feature type="repeat" description="TPR" evidence="3">
    <location>
        <begin position="285"/>
        <end position="318"/>
    </location>
</feature>
<dbReference type="SUPFAM" id="SSF48452">
    <property type="entry name" value="TPR-like"/>
    <property type="match status" value="1"/>
</dbReference>
<dbReference type="InterPro" id="IPR019734">
    <property type="entry name" value="TPR_rpt"/>
</dbReference>
<evidence type="ECO:0000256" key="2">
    <source>
        <dbReference type="ARBA" id="ARBA00022803"/>
    </source>
</evidence>
<keyword evidence="2 3" id="KW-0802">TPR repeat</keyword>
<feature type="repeat" description="TPR" evidence="3">
    <location>
        <begin position="369"/>
        <end position="402"/>
    </location>
</feature>
<accession>X6M639</accession>
<dbReference type="Pfam" id="PF13181">
    <property type="entry name" value="TPR_8"/>
    <property type="match status" value="1"/>
</dbReference>
<reference evidence="4 5" key="1">
    <citation type="journal article" date="2013" name="Curr. Biol.">
        <title>The Genome of the Foraminiferan Reticulomyxa filosa.</title>
        <authorList>
            <person name="Glockner G."/>
            <person name="Hulsmann N."/>
            <person name="Schleicher M."/>
            <person name="Noegel A.A."/>
            <person name="Eichinger L."/>
            <person name="Gallinger C."/>
            <person name="Pawlowski J."/>
            <person name="Sierra R."/>
            <person name="Euteneuer U."/>
            <person name="Pillet L."/>
            <person name="Moustafa A."/>
            <person name="Platzer M."/>
            <person name="Groth M."/>
            <person name="Szafranski K."/>
            <person name="Schliwa M."/>
        </authorList>
    </citation>
    <scope>NUCLEOTIDE SEQUENCE [LARGE SCALE GENOMIC DNA]</scope>
</reference>
<evidence type="ECO:0000256" key="3">
    <source>
        <dbReference type="PROSITE-ProRule" id="PRU00339"/>
    </source>
</evidence>
<dbReference type="PROSITE" id="PS50005">
    <property type="entry name" value="TPR"/>
    <property type="match status" value="4"/>
</dbReference>
<dbReference type="AlphaFoldDB" id="X6M639"/>
<dbReference type="OrthoDB" id="626167at2759"/>
<name>X6M639_RETFI</name>
<dbReference type="EMBL" id="ASPP01024348">
    <property type="protein sequence ID" value="ETO09116.1"/>
    <property type="molecule type" value="Genomic_DNA"/>
</dbReference>
<feature type="repeat" description="TPR" evidence="3">
    <location>
        <begin position="411"/>
        <end position="444"/>
    </location>
</feature>
<organism evidence="4 5">
    <name type="scientific">Reticulomyxa filosa</name>
    <dbReference type="NCBI Taxonomy" id="46433"/>
    <lineage>
        <taxon>Eukaryota</taxon>
        <taxon>Sar</taxon>
        <taxon>Rhizaria</taxon>
        <taxon>Retaria</taxon>
        <taxon>Foraminifera</taxon>
        <taxon>Monothalamids</taxon>
        <taxon>Reticulomyxidae</taxon>
        <taxon>Reticulomyxa</taxon>
    </lineage>
</organism>
<dbReference type="PANTHER" id="PTHR45641:SF1">
    <property type="entry name" value="AAA+ ATPASE DOMAIN-CONTAINING PROTEIN"/>
    <property type="match status" value="1"/>
</dbReference>
<dbReference type="Pfam" id="PF13424">
    <property type="entry name" value="TPR_12"/>
    <property type="match status" value="2"/>
</dbReference>
<gene>
    <name evidence="4" type="ORF">RFI_28271</name>
</gene>
<proteinExistence type="predicted"/>
<dbReference type="SMART" id="SM00028">
    <property type="entry name" value="TPR"/>
    <property type="match status" value="5"/>
</dbReference>
<dbReference type="PANTHER" id="PTHR45641">
    <property type="entry name" value="TETRATRICOPEPTIDE REPEAT PROTEIN (AFU_ORTHOLOGUE AFUA_6G03870)"/>
    <property type="match status" value="1"/>
</dbReference>
<keyword evidence="1" id="KW-0677">Repeat</keyword>
<keyword evidence="5" id="KW-1185">Reference proteome</keyword>
<feature type="repeat" description="TPR" evidence="3">
    <location>
        <begin position="327"/>
        <end position="360"/>
    </location>
</feature>
<dbReference type="InterPro" id="IPR011990">
    <property type="entry name" value="TPR-like_helical_dom_sf"/>
</dbReference>
<protein>
    <submittedName>
        <fullName evidence="4">Uncharacterized protein</fullName>
    </submittedName>
</protein>
<dbReference type="Gene3D" id="1.25.40.10">
    <property type="entry name" value="Tetratricopeptide repeat domain"/>
    <property type="match status" value="2"/>
</dbReference>
<evidence type="ECO:0000256" key="1">
    <source>
        <dbReference type="ARBA" id="ARBA00022737"/>
    </source>
</evidence>
<dbReference type="Proteomes" id="UP000023152">
    <property type="component" value="Unassembled WGS sequence"/>
</dbReference>
<sequence>MTSFKAYVNAEGKAHMIILQELTMKHLKQQVIQVTRPKKIDEVLLTIVDGDGWQIETDESVIHAFKKDPVYFTIQVQSEDISKMKENEQLTREKEEIPEPLDFKKHWNKFWRKCNVEASKIVEQMIHSNEQGLIVVAYNTLKWKNRKYNISSISNLVNSKENGIKEFGVYCMYVIKRKVVVFEDIHIDGNIYVVDCELQCKGSVNITTQLFVTKNATIDTTLKQSISAIQWNTKIHHDIPVQFQNLDDKGREYLELKLFDESIVCFQQYLQIAIEHFGSNHHYVAIAYNLIGNVYCYQRQYNKTIEFYEKVLQILLNVFGTHCNFVAHLYENLGYTYDAITQYEKAIEYHTKALETRVAIFGANHTDVAFSYDKLGEIYQLKGEHNKAIGYYEKSLQIKLEIFGFNYKDVADSFWTLGLEFERLGNYKTACEYFERAWKVYNTLLGEWSFRTLQTKWKQKILINEL</sequence>
<comment type="caution">
    <text evidence="4">The sequence shown here is derived from an EMBL/GenBank/DDBJ whole genome shotgun (WGS) entry which is preliminary data.</text>
</comment>
<evidence type="ECO:0000313" key="5">
    <source>
        <dbReference type="Proteomes" id="UP000023152"/>
    </source>
</evidence>